<keyword evidence="10" id="KW-1185">Reference proteome</keyword>
<keyword evidence="2" id="KW-0662">Pyridine nucleotide biosynthesis</keyword>
<name>A0AAN0K7M2_9ACTN</name>
<feature type="domain" description="Isochorismatase-like" evidence="8">
    <location>
        <begin position="3"/>
        <end position="192"/>
    </location>
</feature>
<dbReference type="Gene3D" id="3.40.50.850">
    <property type="entry name" value="Isochorismatase-like"/>
    <property type="match status" value="1"/>
</dbReference>
<dbReference type="EMBL" id="AP028056">
    <property type="protein sequence ID" value="BEH03047.1"/>
    <property type="molecule type" value="Genomic_DNA"/>
</dbReference>
<evidence type="ECO:0000256" key="1">
    <source>
        <dbReference type="ARBA" id="ARBA00006336"/>
    </source>
</evidence>
<protein>
    <recommendedName>
        <fullName evidence="6">nicotinamidase</fullName>
        <ecNumber evidence="6">3.5.1.19</ecNumber>
    </recommendedName>
    <alternativeName>
        <fullName evidence="7">Nicotinamide deamidase</fullName>
    </alternativeName>
</protein>
<evidence type="ECO:0000313" key="10">
    <source>
        <dbReference type="Proteomes" id="UP001431656"/>
    </source>
</evidence>
<dbReference type="KEGG" id="broo:brsh051_23280"/>
<dbReference type="GO" id="GO:0046872">
    <property type="term" value="F:metal ion binding"/>
    <property type="evidence" value="ECO:0007669"/>
    <property type="project" value="UniProtKB-KW"/>
</dbReference>
<dbReference type="RefSeq" id="WP_286265173.1">
    <property type="nucleotide sequence ID" value="NZ_AP028056.1"/>
</dbReference>
<dbReference type="Pfam" id="PF00857">
    <property type="entry name" value="Isochorismatase"/>
    <property type="match status" value="1"/>
</dbReference>
<dbReference type="GO" id="GO:0008936">
    <property type="term" value="F:nicotinamidase activity"/>
    <property type="evidence" value="ECO:0007669"/>
    <property type="project" value="UniProtKB-EC"/>
</dbReference>
<organism evidence="9 10">
    <name type="scientific">Brooklawnia propionicigenes</name>
    <dbReference type="NCBI Taxonomy" id="3041175"/>
    <lineage>
        <taxon>Bacteria</taxon>
        <taxon>Bacillati</taxon>
        <taxon>Actinomycetota</taxon>
        <taxon>Actinomycetes</taxon>
        <taxon>Propionibacteriales</taxon>
        <taxon>Propionibacteriaceae</taxon>
        <taxon>Brooklawnia</taxon>
    </lineage>
</organism>
<reference evidence="9" key="1">
    <citation type="journal article" date="2024" name="Int. J. Syst. Evol. Microbiol.">
        <title>Brooklawnia propionicigenes sp. nov., a facultatively anaerobic, propionate-producing bacterium isolated from a methanogenic reactor treating waste from cattle farms.</title>
        <authorList>
            <person name="Akita Y."/>
            <person name="Ueki A."/>
            <person name="Tonouchi A."/>
            <person name="Sugawara Y."/>
            <person name="Honma S."/>
            <person name="Kaku N."/>
            <person name="Ueki K."/>
        </authorList>
    </citation>
    <scope>NUCLEOTIDE SEQUENCE</scope>
    <source>
        <strain evidence="9">SH051</strain>
    </source>
</reference>
<evidence type="ECO:0000256" key="2">
    <source>
        <dbReference type="ARBA" id="ARBA00022642"/>
    </source>
</evidence>
<dbReference type="InterPro" id="IPR000868">
    <property type="entry name" value="Isochorismatase-like_dom"/>
</dbReference>
<dbReference type="AlphaFoldDB" id="A0AAN0K7M2"/>
<dbReference type="InterPro" id="IPR052347">
    <property type="entry name" value="Isochorismatase_Nicotinamidase"/>
</dbReference>
<evidence type="ECO:0000256" key="4">
    <source>
        <dbReference type="ARBA" id="ARBA00022801"/>
    </source>
</evidence>
<dbReference type="EC" id="3.5.1.19" evidence="6"/>
<evidence type="ECO:0000256" key="6">
    <source>
        <dbReference type="ARBA" id="ARBA00039017"/>
    </source>
</evidence>
<sequence length="194" mass="20089">MTTALIVVDVQNDFCEGGSLAVAGGTKVAADIAAFVEGELGRGTDRSFDYLVATRDRHIDPGAHFNATPDYIDSWPRHCVAGTQGADFNPAVADLPFDAVFDKGAYQAAYSGFEGTIGGDDGGEGLGAWLDAHDVDHVVVCGLATDYCVRATAADAAKHGYRTEMLLDLSAAVSPDRVPQVVAGLQEAGVVVAG</sequence>
<dbReference type="Proteomes" id="UP001431656">
    <property type="component" value="Chromosome"/>
</dbReference>
<keyword evidence="4" id="KW-0378">Hydrolase</keyword>
<proteinExistence type="inferred from homology"/>
<evidence type="ECO:0000256" key="5">
    <source>
        <dbReference type="ARBA" id="ARBA00037900"/>
    </source>
</evidence>
<gene>
    <name evidence="9" type="ORF">brsh051_23280</name>
</gene>
<dbReference type="PANTHER" id="PTHR11080">
    <property type="entry name" value="PYRAZINAMIDASE/NICOTINAMIDASE"/>
    <property type="match status" value="1"/>
</dbReference>
<comment type="pathway">
    <text evidence="5">Cofactor biosynthesis; nicotinate biosynthesis; nicotinate from nicotinamide: step 1/1.</text>
</comment>
<keyword evidence="3" id="KW-0479">Metal-binding</keyword>
<accession>A0AAN0K7M2</accession>
<evidence type="ECO:0000259" key="8">
    <source>
        <dbReference type="Pfam" id="PF00857"/>
    </source>
</evidence>
<dbReference type="InterPro" id="IPR036380">
    <property type="entry name" value="Isochorismatase-like_sf"/>
</dbReference>
<evidence type="ECO:0000256" key="3">
    <source>
        <dbReference type="ARBA" id="ARBA00022723"/>
    </source>
</evidence>
<dbReference type="PANTHER" id="PTHR11080:SF2">
    <property type="entry name" value="LD05707P"/>
    <property type="match status" value="1"/>
</dbReference>
<dbReference type="SUPFAM" id="SSF52499">
    <property type="entry name" value="Isochorismatase-like hydrolases"/>
    <property type="match status" value="1"/>
</dbReference>
<evidence type="ECO:0000256" key="7">
    <source>
        <dbReference type="ARBA" id="ARBA00043224"/>
    </source>
</evidence>
<dbReference type="GO" id="GO:0019363">
    <property type="term" value="P:pyridine nucleotide biosynthetic process"/>
    <property type="evidence" value="ECO:0007669"/>
    <property type="project" value="UniProtKB-KW"/>
</dbReference>
<evidence type="ECO:0000313" key="9">
    <source>
        <dbReference type="EMBL" id="BEH03047.1"/>
    </source>
</evidence>
<comment type="similarity">
    <text evidence="1">Belongs to the isochorismatase family.</text>
</comment>